<dbReference type="Proteomes" id="UP000612362">
    <property type="component" value="Unassembled WGS sequence"/>
</dbReference>
<dbReference type="SUPFAM" id="SSF55620">
    <property type="entry name" value="Tetrahydrobiopterin biosynthesis enzymes-like"/>
    <property type="match status" value="1"/>
</dbReference>
<dbReference type="PANTHER" id="PTHR12589:SF7">
    <property type="entry name" value="6-PYRUVOYL TETRAHYDROBIOPTERIN SYNTHASE"/>
    <property type="match status" value="1"/>
</dbReference>
<dbReference type="GO" id="GO:0046872">
    <property type="term" value="F:metal ion binding"/>
    <property type="evidence" value="ECO:0007669"/>
    <property type="project" value="UniProtKB-KW"/>
</dbReference>
<dbReference type="GO" id="GO:0070497">
    <property type="term" value="F:6-carboxytetrahydropterin synthase activity"/>
    <property type="evidence" value="ECO:0007669"/>
    <property type="project" value="UniProtKB-EC"/>
</dbReference>
<evidence type="ECO:0000313" key="12">
    <source>
        <dbReference type="EMBL" id="GHO43889.1"/>
    </source>
</evidence>
<feature type="binding site" evidence="11">
    <location>
        <position position="52"/>
    </location>
    <ligand>
        <name>Zn(2+)</name>
        <dbReference type="ChEBI" id="CHEBI:29105"/>
    </ligand>
</feature>
<comment type="caution">
    <text evidence="12">The sequence shown here is derived from an EMBL/GenBank/DDBJ whole genome shotgun (WGS) entry which is preliminary data.</text>
</comment>
<evidence type="ECO:0000313" key="13">
    <source>
        <dbReference type="Proteomes" id="UP000612362"/>
    </source>
</evidence>
<dbReference type="PIRSF" id="PIRSF006113">
    <property type="entry name" value="PTP_synth"/>
    <property type="match status" value="1"/>
</dbReference>
<dbReference type="Pfam" id="PF01242">
    <property type="entry name" value="PTPS"/>
    <property type="match status" value="1"/>
</dbReference>
<keyword evidence="7" id="KW-0456">Lyase</keyword>
<keyword evidence="5 11" id="KW-0479">Metal-binding</keyword>
<evidence type="ECO:0000256" key="6">
    <source>
        <dbReference type="ARBA" id="ARBA00022833"/>
    </source>
</evidence>
<comment type="cofactor">
    <cofactor evidence="11">
        <name>Zn(2+)</name>
        <dbReference type="ChEBI" id="CHEBI:29105"/>
    </cofactor>
    <text evidence="11">Binds 1 zinc ion per subunit.</text>
</comment>
<organism evidence="12 13">
    <name type="scientific">Ktedonospora formicarum</name>
    <dbReference type="NCBI Taxonomy" id="2778364"/>
    <lineage>
        <taxon>Bacteria</taxon>
        <taxon>Bacillati</taxon>
        <taxon>Chloroflexota</taxon>
        <taxon>Ktedonobacteria</taxon>
        <taxon>Ktedonobacterales</taxon>
        <taxon>Ktedonobacteraceae</taxon>
        <taxon>Ktedonospora</taxon>
    </lineage>
</organism>
<dbReference type="PANTHER" id="PTHR12589">
    <property type="entry name" value="PYRUVOYL TETRAHYDROBIOPTERIN SYNTHASE"/>
    <property type="match status" value="1"/>
</dbReference>
<feature type="binding site" evidence="11">
    <location>
        <position position="54"/>
    </location>
    <ligand>
        <name>Zn(2+)</name>
        <dbReference type="ChEBI" id="CHEBI:29105"/>
    </ligand>
</feature>
<reference evidence="12" key="1">
    <citation type="submission" date="2020-10" db="EMBL/GenBank/DDBJ databases">
        <title>Taxonomic study of unclassified bacteria belonging to the class Ktedonobacteria.</title>
        <authorList>
            <person name="Yabe S."/>
            <person name="Wang C.M."/>
            <person name="Zheng Y."/>
            <person name="Sakai Y."/>
            <person name="Cavaletti L."/>
            <person name="Monciardini P."/>
            <person name="Donadio S."/>
        </authorList>
    </citation>
    <scope>NUCLEOTIDE SEQUENCE</scope>
    <source>
        <strain evidence="12">SOSP1-1</strain>
    </source>
</reference>
<dbReference type="AlphaFoldDB" id="A0A8J3HUB2"/>
<gene>
    <name evidence="12" type="ORF">KSX_20520</name>
</gene>
<evidence type="ECO:0000256" key="5">
    <source>
        <dbReference type="ARBA" id="ARBA00022723"/>
    </source>
</evidence>
<comment type="similarity">
    <text evidence="2">Belongs to the PTPS family. QueD subfamily.</text>
</comment>
<dbReference type="EC" id="4.1.2.50" evidence="3"/>
<feature type="binding site" evidence="11">
    <location>
        <position position="27"/>
    </location>
    <ligand>
        <name>Zn(2+)</name>
        <dbReference type="ChEBI" id="CHEBI:29105"/>
    </ligand>
</feature>
<evidence type="ECO:0000256" key="1">
    <source>
        <dbReference type="ARBA" id="ARBA00005061"/>
    </source>
</evidence>
<evidence type="ECO:0000256" key="2">
    <source>
        <dbReference type="ARBA" id="ARBA00008900"/>
    </source>
</evidence>
<dbReference type="EMBL" id="BNJF01000001">
    <property type="protein sequence ID" value="GHO43889.1"/>
    <property type="molecule type" value="Genomic_DNA"/>
</dbReference>
<comment type="pathway">
    <text evidence="1">Purine metabolism; 7-cyano-7-deazaguanine biosynthesis.</text>
</comment>
<sequence length="150" mass="17372">MTASQITKGGNRYMVYLTRRVTFSASHRLWSNHLSEEENYIVYDKCANPNGHGHNYILEVTVRGEPDRKTGMVLNLTDMKRIVNEQVIDLVDHKHLNYDVPWLEEVIPTTEMLVIKFWERLEPAFAGLLYDVTLHETENNQASYRGSTCA</sequence>
<keyword evidence="6 11" id="KW-0862">Zinc</keyword>
<keyword evidence="13" id="KW-1185">Reference proteome</keyword>
<accession>A0A8J3HUB2</accession>
<evidence type="ECO:0000256" key="8">
    <source>
        <dbReference type="ARBA" id="ARBA00031449"/>
    </source>
</evidence>
<dbReference type="InterPro" id="IPR038418">
    <property type="entry name" value="6-PTP_synth/QueD_sf"/>
</dbReference>
<feature type="active site" description="Charge relay system" evidence="10">
    <location>
        <position position="93"/>
    </location>
</feature>
<evidence type="ECO:0000256" key="11">
    <source>
        <dbReference type="PIRSR" id="PIRSR006113-2"/>
    </source>
</evidence>
<feature type="active site" description="Proton acceptor" evidence="10">
    <location>
        <position position="46"/>
    </location>
</feature>
<comment type="catalytic activity">
    <reaction evidence="9">
        <text>7,8-dihydroneopterin 3'-triphosphate + H2O = 6-carboxy-5,6,7,8-tetrahydropterin + triphosphate + acetaldehyde + 2 H(+)</text>
        <dbReference type="Rhea" id="RHEA:27966"/>
        <dbReference type="ChEBI" id="CHEBI:15343"/>
        <dbReference type="ChEBI" id="CHEBI:15377"/>
        <dbReference type="ChEBI" id="CHEBI:15378"/>
        <dbReference type="ChEBI" id="CHEBI:18036"/>
        <dbReference type="ChEBI" id="CHEBI:58462"/>
        <dbReference type="ChEBI" id="CHEBI:61032"/>
        <dbReference type="EC" id="4.1.2.50"/>
    </reaction>
</comment>
<dbReference type="InterPro" id="IPR007115">
    <property type="entry name" value="6-PTP_synth/QueD"/>
</dbReference>
<dbReference type="UniPathway" id="UPA00391"/>
<name>A0A8J3HUB2_9CHLR</name>
<feature type="active site" description="Charge relay system" evidence="10">
    <location>
        <position position="136"/>
    </location>
</feature>
<evidence type="ECO:0000256" key="7">
    <source>
        <dbReference type="ARBA" id="ARBA00023239"/>
    </source>
</evidence>
<protein>
    <recommendedName>
        <fullName evidence="4">6-carboxy-5,6,7,8-tetrahydropterin synthase</fullName>
        <ecNumber evidence="3">4.1.2.50</ecNumber>
    </recommendedName>
    <alternativeName>
        <fullName evidence="8">Queuosine biosynthesis protein QueD</fullName>
    </alternativeName>
</protein>
<dbReference type="FunFam" id="3.30.479.10:FF:000003">
    <property type="entry name" value="6-pyruvoyl tetrahydrobiopterin synthase"/>
    <property type="match status" value="1"/>
</dbReference>
<proteinExistence type="inferred from homology"/>
<evidence type="ECO:0000256" key="9">
    <source>
        <dbReference type="ARBA" id="ARBA00048807"/>
    </source>
</evidence>
<evidence type="ECO:0000256" key="10">
    <source>
        <dbReference type="PIRSR" id="PIRSR006113-1"/>
    </source>
</evidence>
<dbReference type="Gene3D" id="3.30.479.10">
    <property type="entry name" value="6-pyruvoyl tetrahydropterin synthase/QueD"/>
    <property type="match status" value="1"/>
</dbReference>
<evidence type="ECO:0000256" key="3">
    <source>
        <dbReference type="ARBA" id="ARBA00012982"/>
    </source>
</evidence>
<evidence type="ECO:0000256" key="4">
    <source>
        <dbReference type="ARBA" id="ARBA00018141"/>
    </source>
</evidence>